<evidence type="ECO:0000256" key="1">
    <source>
        <dbReference type="SAM" id="Phobius"/>
    </source>
</evidence>
<organism evidence="2">
    <name type="scientific">Nitrosopumilaceae spindle-shaped virus</name>
    <dbReference type="NCBI Taxonomy" id="3065433"/>
    <lineage>
        <taxon>Viruses</taxon>
    </lineage>
</organism>
<proteinExistence type="predicted"/>
<reference evidence="2" key="2">
    <citation type="submission" date="2024-03" db="EMBL/GenBank/DDBJ databases">
        <authorList>
            <person name="Ni Y."/>
            <person name="Xu T."/>
            <person name="Yan S."/>
            <person name="Chen L."/>
            <person name="Wang Y."/>
        </authorList>
    </citation>
    <scope>NUCLEOTIDE SEQUENCE</scope>
    <source>
        <strain evidence="2">NTM1</strain>
    </source>
</reference>
<feature type="transmembrane region" description="Helical" evidence="1">
    <location>
        <begin position="20"/>
        <end position="40"/>
    </location>
</feature>
<reference evidence="2" key="1">
    <citation type="journal article" date="2024" name="Environ. Microbiol. Rep.">
        <title>Hiding in plain sight: The discovery of complete genomes of 11 hypothetical spindle-shaped viruses that putatively infect mesophilic ammonia-oxidizing archaea.</title>
        <authorList>
            <person name="Ni Y."/>
            <person name="Xu T."/>
            <person name="Yan S."/>
            <person name="Chen L."/>
            <person name="Wang Y."/>
        </authorList>
    </citation>
    <scope>NUCLEOTIDE SEQUENCE</scope>
    <source>
        <strain evidence="2">NTM1</strain>
    </source>
</reference>
<dbReference type="EMBL" id="BK067788">
    <property type="protein sequence ID" value="DBA51990.1"/>
    <property type="molecule type" value="Genomic_DNA"/>
</dbReference>
<evidence type="ECO:0000313" key="2">
    <source>
        <dbReference type="EMBL" id="DBA51990.1"/>
    </source>
</evidence>
<keyword evidence="1" id="KW-1133">Transmembrane helix</keyword>
<sequence length="97" mass="10700">MSDVIDGLFFRKGQGGLLEAALWFCLGALIIIFTMNAVYWGPEFAEEKTKLKTMSCKDLGQWLIDNSNRGAGKDVDVNYAYAQAKYLVCTHSGVPST</sequence>
<keyword evidence="1" id="KW-0812">Transmembrane</keyword>
<keyword evidence="1" id="KW-0472">Membrane</keyword>
<accession>A0AAT9JH31</accession>
<name>A0AAT9JH31_9VIRU</name>
<protein>
    <submittedName>
        <fullName evidence="2">ORF32</fullName>
    </submittedName>
</protein>